<keyword evidence="2" id="KW-0378">Hydrolase</keyword>
<evidence type="ECO:0000313" key="2">
    <source>
        <dbReference type="EMBL" id="SMA43535.1"/>
    </source>
</evidence>
<gene>
    <name evidence="2" type="ORF">EHSB41UT_01617</name>
</gene>
<feature type="domain" description="KANL3/Tex30 alpha/beta hydrolase-like" evidence="1">
    <location>
        <begin position="14"/>
        <end position="208"/>
    </location>
</feature>
<organism evidence="2 3">
    <name type="scientific">Parendozoicomonas haliclonae</name>
    <dbReference type="NCBI Taxonomy" id="1960125"/>
    <lineage>
        <taxon>Bacteria</taxon>
        <taxon>Pseudomonadati</taxon>
        <taxon>Pseudomonadota</taxon>
        <taxon>Gammaproteobacteria</taxon>
        <taxon>Oceanospirillales</taxon>
        <taxon>Endozoicomonadaceae</taxon>
        <taxon>Parendozoicomonas</taxon>
    </lineage>
</organism>
<dbReference type="EMBL" id="FWPT01000003">
    <property type="protein sequence ID" value="SMA43535.1"/>
    <property type="molecule type" value="Genomic_DNA"/>
</dbReference>
<dbReference type="RefSeq" id="WP_087108654.1">
    <property type="nucleotide sequence ID" value="NZ_CBCSCN010000008.1"/>
</dbReference>
<name>A0A1X7AHT4_9GAMM</name>
<sequence length="211" mass="23722">MNNILWNRAEQPVATLILAHGAGAPMDSTFMETMAERLCRQGITVARFEFAYMAERRVTGKKRPPEKAEKLIPQWLDIIEHIKAESAGMPLFIGGKSMGGRMASLAAKEQPEGIHGVICLGYPFYAIGKPEKPRTAHLLEYPLPVLMVQGERDTMGDFETVMEYKLAPSIQIQWLPDGNHDLKPRKASGFDYEHHLNTTTRAIKNFINTED</sequence>
<dbReference type="InterPro" id="IPR046879">
    <property type="entry name" value="KANL3/Tex30_Abhydrolase"/>
</dbReference>
<dbReference type="PANTHER" id="PTHR13136:SF11">
    <property type="entry name" value="TESTIS-EXPRESSED PROTEIN 30"/>
    <property type="match status" value="1"/>
</dbReference>
<dbReference type="AlphaFoldDB" id="A0A1X7AHT4"/>
<dbReference type="GO" id="GO:0016787">
    <property type="term" value="F:hydrolase activity"/>
    <property type="evidence" value="ECO:0007669"/>
    <property type="project" value="UniProtKB-KW"/>
</dbReference>
<dbReference type="Pfam" id="PF20408">
    <property type="entry name" value="Abhydrolase_11"/>
    <property type="match status" value="1"/>
</dbReference>
<reference evidence="2 3" key="1">
    <citation type="submission" date="2017-03" db="EMBL/GenBank/DDBJ databases">
        <authorList>
            <person name="Afonso C.L."/>
            <person name="Miller P.J."/>
            <person name="Scott M.A."/>
            <person name="Spackman E."/>
            <person name="Goraichik I."/>
            <person name="Dimitrov K.M."/>
            <person name="Suarez D.L."/>
            <person name="Swayne D.E."/>
        </authorList>
    </citation>
    <scope>NUCLEOTIDE SEQUENCE [LARGE SCALE GENOMIC DNA]</scope>
    <source>
        <strain evidence="2">SB41UT1</strain>
    </source>
</reference>
<dbReference type="InterPro" id="IPR026555">
    <property type="entry name" value="NSL3/Tex30"/>
</dbReference>
<dbReference type="PANTHER" id="PTHR13136">
    <property type="entry name" value="TESTIS DEVELOPMENT PROTEIN PRTD"/>
    <property type="match status" value="1"/>
</dbReference>
<proteinExistence type="predicted"/>
<dbReference type="Gene3D" id="3.40.50.1820">
    <property type="entry name" value="alpha/beta hydrolase"/>
    <property type="match status" value="1"/>
</dbReference>
<accession>A0A1X7AHT4</accession>
<protein>
    <submittedName>
        <fullName evidence="2">Alpha/beta hydrolase family protein</fullName>
    </submittedName>
</protein>
<dbReference type="Proteomes" id="UP000196573">
    <property type="component" value="Unassembled WGS sequence"/>
</dbReference>
<dbReference type="SUPFAM" id="SSF53474">
    <property type="entry name" value="alpha/beta-Hydrolases"/>
    <property type="match status" value="1"/>
</dbReference>
<evidence type="ECO:0000259" key="1">
    <source>
        <dbReference type="Pfam" id="PF20408"/>
    </source>
</evidence>
<dbReference type="OrthoDB" id="652634at2"/>
<dbReference type="InterPro" id="IPR029058">
    <property type="entry name" value="AB_hydrolase_fold"/>
</dbReference>
<evidence type="ECO:0000313" key="3">
    <source>
        <dbReference type="Proteomes" id="UP000196573"/>
    </source>
</evidence>
<keyword evidence="3" id="KW-1185">Reference proteome</keyword>